<evidence type="ECO:0000256" key="1">
    <source>
        <dbReference type="ARBA" id="ARBA00010528"/>
    </source>
</evidence>
<accession>A0AAQ4CPC6</accession>
<dbReference type="InterPro" id="IPR023574">
    <property type="entry name" value="Ribosomal_uL4_dom_sf"/>
</dbReference>
<comment type="similarity">
    <text evidence="1 6">Belongs to the universal ribosomal protein uL4 family.</text>
</comment>
<keyword evidence="8" id="KW-1185">Reference proteome</keyword>
<dbReference type="PROSITE" id="PS00939">
    <property type="entry name" value="RIBOSOMAL_L1E"/>
    <property type="match status" value="1"/>
</dbReference>
<evidence type="ECO:0000256" key="6">
    <source>
        <dbReference type="HAMAP-Rule" id="MF_01328"/>
    </source>
</evidence>
<dbReference type="GO" id="GO:0019843">
    <property type="term" value="F:rRNA binding"/>
    <property type="evidence" value="ECO:0007669"/>
    <property type="project" value="UniProtKB-UniRule"/>
</dbReference>
<name>A0AAQ4CPC6_9CREN</name>
<keyword evidence="2 6" id="KW-0699">rRNA-binding</keyword>
<keyword evidence="3 6" id="KW-0694">RNA-binding</keyword>
<dbReference type="Gene3D" id="3.40.1370.10">
    <property type="match status" value="1"/>
</dbReference>
<dbReference type="GO" id="GO:0003735">
    <property type="term" value="F:structural constituent of ribosome"/>
    <property type="evidence" value="ECO:0007669"/>
    <property type="project" value="InterPro"/>
</dbReference>
<evidence type="ECO:0000313" key="8">
    <source>
        <dbReference type="Proteomes" id="UP001319921"/>
    </source>
</evidence>
<evidence type="ECO:0000256" key="4">
    <source>
        <dbReference type="ARBA" id="ARBA00022980"/>
    </source>
</evidence>
<dbReference type="NCBIfam" id="TIGR03672">
    <property type="entry name" value="rpl4p_arch"/>
    <property type="match status" value="1"/>
</dbReference>
<dbReference type="InterPro" id="IPR013000">
    <property type="entry name" value="Ribosomal_uL4_euk/arc_CS"/>
</dbReference>
<evidence type="ECO:0000256" key="2">
    <source>
        <dbReference type="ARBA" id="ARBA00022730"/>
    </source>
</evidence>
<dbReference type="InterPro" id="IPR002136">
    <property type="entry name" value="Ribosomal_uL4"/>
</dbReference>
<sequence length="267" mass="29645">MYLELVQKITDVLDKEGNKVKEIQLPLIFSYPVRKDLIRRAFLSSFTKSLQPKGRDPMAGKRTSAESFGINLGLARVPRVKNSGEAALAPNTVGGRAAFPPSPEERIVEEINEKEKRLAIISAISATADSNFVRARGHMFKESLKFPIVVSDEIADLKTASEVEEFFKKLGIYEDIIRVKEGIRIRAGKGKMRGRRYKKPVGPLIVVHDYNLPIFKAARNLAGVDVVCAKDLSVIHLAPGTHPGRLTVYTESSIKILGNRLSKRLVI</sequence>
<protein>
    <recommendedName>
        <fullName evidence="6">Large ribosomal subunit protein uL4</fullName>
    </recommendedName>
</protein>
<keyword evidence="4 6" id="KW-0689">Ribosomal protein</keyword>
<dbReference type="GO" id="GO:0006412">
    <property type="term" value="P:translation"/>
    <property type="evidence" value="ECO:0007669"/>
    <property type="project" value="UniProtKB-UniRule"/>
</dbReference>
<comment type="function">
    <text evidence="6">Forms part of the polypeptide exit tunnel.</text>
</comment>
<proteinExistence type="inferred from homology"/>
<dbReference type="EMBL" id="AP025226">
    <property type="protein sequence ID" value="BDB97657.1"/>
    <property type="molecule type" value="Genomic_DNA"/>
</dbReference>
<dbReference type="Proteomes" id="UP001319921">
    <property type="component" value="Chromosome"/>
</dbReference>
<reference evidence="7 8" key="1">
    <citation type="journal article" date="2022" name="Microbiol. Resour. Announc.">
        <title>Complete Genome Sequence of the Hyperthermophilic and Acidophilic Archaeon Saccharolobus caldissimus Strain HS-3T.</title>
        <authorList>
            <person name="Sakai H.D."/>
            <person name="Kurosawa N."/>
        </authorList>
    </citation>
    <scope>NUCLEOTIDE SEQUENCE [LARGE SCALE GENOMIC DNA]</scope>
    <source>
        <strain evidence="7 8">JCM32116</strain>
    </source>
</reference>
<dbReference type="AlphaFoldDB" id="A0AAQ4CPC6"/>
<dbReference type="RefSeq" id="WP_229571642.1">
    <property type="nucleotide sequence ID" value="NZ_AP025226.1"/>
</dbReference>
<keyword evidence="5 6" id="KW-0687">Ribonucleoprotein</keyword>
<dbReference type="SUPFAM" id="SSF52166">
    <property type="entry name" value="Ribosomal protein L4"/>
    <property type="match status" value="1"/>
</dbReference>
<gene>
    <name evidence="6" type="primary">rpl4</name>
    <name evidence="7" type="ORF">SACC_06740</name>
</gene>
<dbReference type="KEGG" id="scas:SACC_06740"/>
<organism evidence="7 8">
    <name type="scientific">Saccharolobus caldissimus</name>
    <dbReference type="NCBI Taxonomy" id="1702097"/>
    <lineage>
        <taxon>Archaea</taxon>
        <taxon>Thermoproteota</taxon>
        <taxon>Thermoprotei</taxon>
        <taxon>Sulfolobales</taxon>
        <taxon>Sulfolobaceae</taxon>
        <taxon>Saccharolobus</taxon>
    </lineage>
</organism>
<dbReference type="GeneID" id="68865409"/>
<comment type="function">
    <text evidence="6">One of the primary rRNA binding proteins, this protein initially binds near the 5'-end of the 23S rRNA. It is important during the early stages of 50S assembly. It makes multiple contacts with different domains of the 23S rRNA in the assembled 50S subunit and ribosome.</text>
</comment>
<evidence type="ECO:0000256" key="3">
    <source>
        <dbReference type="ARBA" id="ARBA00022884"/>
    </source>
</evidence>
<dbReference type="Pfam" id="PF00573">
    <property type="entry name" value="Ribosomal_L4"/>
    <property type="match status" value="1"/>
</dbReference>
<evidence type="ECO:0000256" key="5">
    <source>
        <dbReference type="ARBA" id="ARBA00023274"/>
    </source>
</evidence>
<dbReference type="InterPro" id="IPR045240">
    <property type="entry name" value="Ribosomal_uL4_euk/arch"/>
</dbReference>
<dbReference type="HAMAP" id="MF_01328_A">
    <property type="entry name" value="Ribosomal_uL4_A"/>
    <property type="match status" value="1"/>
</dbReference>
<comment type="subunit">
    <text evidence="6">Part of the 50S ribosomal subunit.</text>
</comment>
<dbReference type="GO" id="GO:1990904">
    <property type="term" value="C:ribonucleoprotein complex"/>
    <property type="evidence" value="ECO:0007669"/>
    <property type="project" value="UniProtKB-KW"/>
</dbReference>
<dbReference type="PANTHER" id="PTHR19431">
    <property type="entry name" value="60S RIBOSOMAL PROTEIN L4"/>
    <property type="match status" value="1"/>
</dbReference>
<dbReference type="GO" id="GO:0005840">
    <property type="term" value="C:ribosome"/>
    <property type="evidence" value="ECO:0007669"/>
    <property type="project" value="UniProtKB-KW"/>
</dbReference>
<dbReference type="FunFam" id="3.40.1370.10:FF:000011">
    <property type="entry name" value="50S ribosomal protein L4"/>
    <property type="match status" value="1"/>
</dbReference>
<evidence type="ECO:0000313" key="7">
    <source>
        <dbReference type="EMBL" id="BDB97657.1"/>
    </source>
</evidence>
<dbReference type="InterPro" id="IPR019970">
    <property type="entry name" value="Ribosomall_uL4-arc"/>
</dbReference>